<dbReference type="PANTHER" id="PTHR10889:SF3">
    <property type="entry name" value="DEOXYRIBOSE-PHOSPHATE ALDOLASE"/>
    <property type="match status" value="1"/>
</dbReference>
<accession>A0A0F5JGX8</accession>
<evidence type="ECO:0000256" key="8">
    <source>
        <dbReference type="SAM" id="MobiDB-lite"/>
    </source>
</evidence>
<proteinExistence type="inferred from homology"/>
<evidence type="ECO:0000256" key="3">
    <source>
        <dbReference type="ARBA" id="ARBA00012515"/>
    </source>
</evidence>
<dbReference type="HOGENOM" id="CLU_053595_3_0_10"/>
<dbReference type="PATRIC" id="fig|927665.4.peg.1732"/>
<evidence type="ECO:0000256" key="1">
    <source>
        <dbReference type="ARBA" id="ARBA00004816"/>
    </source>
</evidence>
<dbReference type="InterPro" id="IPR002915">
    <property type="entry name" value="DeoC/FbaB/LacD_aldolase"/>
</dbReference>
<evidence type="ECO:0000256" key="7">
    <source>
        <dbReference type="NCBIfam" id="TIGR00126"/>
    </source>
</evidence>
<dbReference type="Pfam" id="PF01791">
    <property type="entry name" value="DeoC"/>
    <property type="match status" value="1"/>
</dbReference>
<dbReference type="RefSeq" id="WP_046145833.1">
    <property type="nucleotide sequence ID" value="NZ_KQ033912.1"/>
</dbReference>
<comment type="pathway">
    <text evidence="1">Carbohydrate degradation; 2-deoxy-D-ribose 1-phosphate degradation; D-glyceraldehyde 3-phosphate and acetaldehyde from 2-deoxy-alpha-D-ribose 1-phosphate: step 2/2.</text>
</comment>
<dbReference type="NCBIfam" id="TIGR00126">
    <property type="entry name" value="deoC"/>
    <property type="match status" value="1"/>
</dbReference>
<comment type="catalytic activity">
    <reaction evidence="6">
        <text>2-deoxy-D-ribose 5-phosphate = D-glyceraldehyde 3-phosphate + acetaldehyde</text>
        <dbReference type="Rhea" id="RHEA:12821"/>
        <dbReference type="ChEBI" id="CHEBI:15343"/>
        <dbReference type="ChEBI" id="CHEBI:59776"/>
        <dbReference type="ChEBI" id="CHEBI:62877"/>
        <dbReference type="EC" id="4.1.2.4"/>
    </reaction>
</comment>
<dbReference type="Proteomes" id="UP000033047">
    <property type="component" value="Unassembled WGS sequence"/>
</dbReference>
<dbReference type="GO" id="GO:0005737">
    <property type="term" value="C:cytoplasm"/>
    <property type="evidence" value="ECO:0007669"/>
    <property type="project" value="InterPro"/>
</dbReference>
<protein>
    <recommendedName>
        <fullName evidence="3 7">Deoxyribose-phosphate aldolase</fullName>
        <ecNumber evidence="3 7">4.1.2.4</ecNumber>
    </recommendedName>
</protein>
<dbReference type="STRING" id="927665.HMPREF1535_01693"/>
<evidence type="ECO:0000313" key="10">
    <source>
        <dbReference type="Proteomes" id="UP000033047"/>
    </source>
</evidence>
<dbReference type="EMBL" id="AQHV01000010">
    <property type="protein sequence ID" value="KKB57041.1"/>
    <property type="molecule type" value="Genomic_DNA"/>
</dbReference>
<name>A0A0F5JGX8_9BACT</name>
<dbReference type="GO" id="GO:0016052">
    <property type="term" value="P:carbohydrate catabolic process"/>
    <property type="evidence" value="ECO:0007669"/>
    <property type="project" value="TreeGrafter"/>
</dbReference>
<keyword evidence="5" id="KW-0704">Schiff base</keyword>
<comment type="similarity">
    <text evidence="2">Belongs to the DeoC/FbaB aldolase family. DeoC type 2 subfamily.</text>
</comment>
<dbReference type="PANTHER" id="PTHR10889">
    <property type="entry name" value="DEOXYRIBOSE-PHOSPHATE ALDOLASE"/>
    <property type="match status" value="1"/>
</dbReference>
<dbReference type="SUPFAM" id="SSF51569">
    <property type="entry name" value="Aldolase"/>
    <property type="match status" value="1"/>
</dbReference>
<dbReference type="AlphaFoldDB" id="A0A0F5JGX8"/>
<evidence type="ECO:0000256" key="4">
    <source>
        <dbReference type="ARBA" id="ARBA00023239"/>
    </source>
</evidence>
<dbReference type="GO" id="GO:0009264">
    <property type="term" value="P:deoxyribonucleotide catabolic process"/>
    <property type="evidence" value="ECO:0007669"/>
    <property type="project" value="UniProtKB-UniRule"/>
</dbReference>
<evidence type="ECO:0000256" key="2">
    <source>
        <dbReference type="ARBA" id="ARBA00009473"/>
    </source>
</evidence>
<gene>
    <name evidence="9" type="ORF">HMPREF1535_01693</name>
</gene>
<keyword evidence="4" id="KW-0456">Lyase</keyword>
<dbReference type="SMART" id="SM01133">
    <property type="entry name" value="DeoC"/>
    <property type="match status" value="1"/>
</dbReference>
<evidence type="ECO:0000256" key="6">
    <source>
        <dbReference type="ARBA" id="ARBA00048791"/>
    </source>
</evidence>
<feature type="region of interest" description="Disordered" evidence="8">
    <location>
        <begin position="1"/>
        <end position="26"/>
    </location>
</feature>
<dbReference type="GO" id="GO:0004139">
    <property type="term" value="F:deoxyribose-phosphate aldolase activity"/>
    <property type="evidence" value="ECO:0007669"/>
    <property type="project" value="UniProtKB-UniRule"/>
</dbReference>
<reference evidence="9 10" key="1">
    <citation type="submission" date="2013-04" db="EMBL/GenBank/DDBJ databases">
        <title>The Genome Sequence of Parabacteroides goldsteinii DSM 19448.</title>
        <authorList>
            <consortium name="The Broad Institute Genomics Platform"/>
            <person name="Earl A."/>
            <person name="Ward D."/>
            <person name="Feldgarden M."/>
            <person name="Gevers D."/>
            <person name="Martens E."/>
            <person name="Sakamoto M."/>
            <person name="Benno Y."/>
            <person name="Song Y."/>
            <person name="Liu C."/>
            <person name="Lee J."/>
            <person name="Bolanos M."/>
            <person name="Vaisanen M.L."/>
            <person name="Finegold S.M."/>
            <person name="Walker B."/>
            <person name="Young S."/>
            <person name="Zeng Q."/>
            <person name="Gargeya S."/>
            <person name="Fitzgerald M."/>
            <person name="Haas B."/>
            <person name="Abouelleil A."/>
            <person name="Allen A.W."/>
            <person name="Alvarado L."/>
            <person name="Arachchi H.M."/>
            <person name="Berlin A.M."/>
            <person name="Chapman S.B."/>
            <person name="Gainer-Dewar J."/>
            <person name="Goldberg J."/>
            <person name="Griggs A."/>
            <person name="Gujja S."/>
            <person name="Hansen M."/>
            <person name="Howarth C."/>
            <person name="Imamovic A."/>
            <person name="Ireland A."/>
            <person name="Larimer J."/>
            <person name="McCowan C."/>
            <person name="Murphy C."/>
            <person name="Pearson M."/>
            <person name="Poon T.W."/>
            <person name="Priest M."/>
            <person name="Roberts A."/>
            <person name="Saif S."/>
            <person name="Shea T."/>
            <person name="Sisk P."/>
            <person name="Sykes S."/>
            <person name="Wortman J."/>
            <person name="Nusbaum C."/>
            <person name="Birren B."/>
        </authorList>
    </citation>
    <scope>NUCLEOTIDE SEQUENCE [LARGE SCALE GENOMIC DNA]</scope>
    <source>
        <strain evidence="9 10">DSM 19448</strain>
    </source>
</reference>
<comment type="caution">
    <text evidence="9">The sequence shown here is derived from an EMBL/GenBank/DDBJ whole genome shotgun (WGS) entry which is preliminary data.</text>
</comment>
<dbReference type="InterPro" id="IPR011343">
    <property type="entry name" value="DeoC"/>
</dbReference>
<sequence>MAHEHNCSCGHDHDHEHHHDHEHEHMDKYHEAFAKFDPAGTEEIVGKHVASILEKHEKENFTPEVLKQIHGCIDLTSLTSIDTKESIWKLVDRVNDFEGTRPDVPNVAAICTYPLFVETVKQALTAQEVKIASVAAGFPSSQTFIEVKIAETAMAVMTGADEIDVVMNLGYFMEDNYEELTEEIQEIKESCRESKLKVILETGALVTPENIRKAAILALYSGADFIKTSTGKGYPGATPEAVYTMCKVIKKYHSITGKQIGIKVSGGVRTAEDGVKYYTIVKEVLGNDWLNKELFRIGASSLVEDIEHRLGI</sequence>
<dbReference type="Gene3D" id="3.20.20.70">
    <property type="entry name" value="Aldolase class I"/>
    <property type="match status" value="1"/>
</dbReference>
<dbReference type="EC" id="4.1.2.4" evidence="3 7"/>
<dbReference type="InterPro" id="IPR013785">
    <property type="entry name" value="Aldolase_TIM"/>
</dbReference>
<evidence type="ECO:0000313" key="9">
    <source>
        <dbReference type="EMBL" id="KKB57041.1"/>
    </source>
</evidence>
<evidence type="ECO:0000256" key="5">
    <source>
        <dbReference type="ARBA" id="ARBA00023270"/>
    </source>
</evidence>
<organism evidence="9 10">
    <name type="scientific">Parabacteroides goldsteinii DSM 19448 = WAL 12034</name>
    <dbReference type="NCBI Taxonomy" id="927665"/>
    <lineage>
        <taxon>Bacteria</taxon>
        <taxon>Pseudomonadati</taxon>
        <taxon>Bacteroidota</taxon>
        <taxon>Bacteroidia</taxon>
        <taxon>Bacteroidales</taxon>
        <taxon>Tannerellaceae</taxon>
        <taxon>Parabacteroides</taxon>
    </lineage>
</organism>
<dbReference type="CDD" id="cd00959">
    <property type="entry name" value="DeoC"/>
    <property type="match status" value="1"/>
</dbReference>